<dbReference type="PANTHER" id="PTHR46382">
    <property type="entry name" value="PHOSPHATIDATE CYTIDYLYLTRANSFERASE"/>
    <property type="match status" value="1"/>
</dbReference>
<feature type="transmembrane region" description="Helical" evidence="19">
    <location>
        <begin position="166"/>
        <end position="185"/>
    </location>
</feature>
<keyword evidence="13 19" id="KW-1133">Transmembrane helix</keyword>
<comment type="pathway">
    <text evidence="4">Lipid metabolism.</text>
</comment>
<feature type="transmembrane region" description="Helical" evidence="19">
    <location>
        <begin position="97"/>
        <end position="119"/>
    </location>
</feature>
<keyword evidence="14" id="KW-0443">Lipid metabolism</keyword>
<evidence type="ECO:0000256" key="5">
    <source>
        <dbReference type="ARBA" id="ARBA00010185"/>
    </source>
</evidence>
<comment type="catalytic activity">
    <reaction evidence="1 18">
        <text>a 1,2-diacyl-sn-glycero-3-phosphate + CTP + H(+) = a CDP-1,2-diacyl-sn-glycerol + diphosphate</text>
        <dbReference type="Rhea" id="RHEA:16229"/>
        <dbReference type="ChEBI" id="CHEBI:15378"/>
        <dbReference type="ChEBI" id="CHEBI:33019"/>
        <dbReference type="ChEBI" id="CHEBI:37563"/>
        <dbReference type="ChEBI" id="CHEBI:58332"/>
        <dbReference type="ChEBI" id="CHEBI:58608"/>
        <dbReference type="EC" id="2.7.7.41"/>
    </reaction>
</comment>
<evidence type="ECO:0000256" key="19">
    <source>
        <dbReference type="SAM" id="Phobius"/>
    </source>
</evidence>
<dbReference type="InterPro" id="IPR000374">
    <property type="entry name" value="PC_trans"/>
</dbReference>
<name>A0A1G6K1X4_9BACT</name>
<keyword evidence="9" id="KW-0444">Lipid biosynthesis</keyword>
<dbReference type="GO" id="GO:0016024">
    <property type="term" value="P:CDP-diacylglycerol biosynthetic process"/>
    <property type="evidence" value="ECO:0007669"/>
    <property type="project" value="UniProtKB-UniPathway"/>
</dbReference>
<dbReference type="OrthoDB" id="9799199at2"/>
<gene>
    <name evidence="20" type="ORF">SAMN05660835_00537</name>
</gene>
<evidence type="ECO:0000256" key="12">
    <source>
        <dbReference type="ARBA" id="ARBA00022695"/>
    </source>
</evidence>
<dbReference type="EMBL" id="FMYU01000003">
    <property type="protein sequence ID" value="SDC24923.1"/>
    <property type="molecule type" value="Genomic_DNA"/>
</dbReference>
<dbReference type="GO" id="GO:0005886">
    <property type="term" value="C:plasma membrane"/>
    <property type="evidence" value="ECO:0007669"/>
    <property type="project" value="UniProtKB-SubCell"/>
</dbReference>
<proteinExistence type="inferred from homology"/>
<keyword evidence="11 18" id="KW-0812">Transmembrane</keyword>
<dbReference type="Proteomes" id="UP000199411">
    <property type="component" value="Unassembled WGS sequence"/>
</dbReference>
<dbReference type="Pfam" id="PF01148">
    <property type="entry name" value="CTP_transf_1"/>
    <property type="match status" value="1"/>
</dbReference>
<evidence type="ECO:0000256" key="8">
    <source>
        <dbReference type="ARBA" id="ARBA00022475"/>
    </source>
</evidence>
<evidence type="ECO:0000256" key="10">
    <source>
        <dbReference type="ARBA" id="ARBA00022679"/>
    </source>
</evidence>
<evidence type="ECO:0000256" key="4">
    <source>
        <dbReference type="ARBA" id="ARBA00005189"/>
    </source>
</evidence>
<evidence type="ECO:0000256" key="16">
    <source>
        <dbReference type="ARBA" id="ARBA00023209"/>
    </source>
</evidence>
<dbReference type="PROSITE" id="PS01315">
    <property type="entry name" value="CDS"/>
    <property type="match status" value="1"/>
</dbReference>
<keyword evidence="17" id="KW-1208">Phospholipid metabolism</keyword>
<organism evidence="20 21">
    <name type="scientific">Desulfurella multipotens</name>
    <dbReference type="NCBI Taxonomy" id="79269"/>
    <lineage>
        <taxon>Bacteria</taxon>
        <taxon>Pseudomonadati</taxon>
        <taxon>Campylobacterota</taxon>
        <taxon>Desulfurellia</taxon>
        <taxon>Desulfurellales</taxon>
        <taxon>Desulfurellaceae</taxon>
        <taxon>Desulfurella</taxon>
    </lineage>
</organism>
<evidence type="ECO:0000256" key="11">
    <source>
        <dbReference type="ARBA" id="ARBA00022692"/>
    </source>
</evidence>
<evidence type="ECO:0000256" key="18">
    <source>
        <dbReference type="RuleBase" id="RU003938"/>
    </source>
</evidence>
<evidence type="ECO:0000256" key="7">
    <source>
        <dbReference type="ARBA" id="ARBA00019373"/>
    </source>
</evidence>
<evidence type="ECO:0000256" key="13">
    <source>
        <dbReference type="ARBA" id="ARBA00022989"/>
    </source>
</evidence>
<protein>
    <recommendedName>
        <fullName evidence="7 18">Phosphatidate cytidylyltransferase</fullName>
        <ecNumber evidence="6 18">2.7.7.41</ecNumber>
    </recommendedName>
</protein>
<dbReference type="GO" id="GO:0004605">
    <property type="term" value="F:phosphatidate cytidylyltransferase activity"/>
    <property type="evidence" value="ECO:0007669"/>
    <property type="project" value="UniProtKB-EC"/>
</dbReference>
<dbReference type="PANTHER" id="PTHR46382:SF1">
    <property type="entry name" value="PHOSPHATIDATE CYTIDYLYLTRANSFERASE"/>
    <property type="match status" value="1"/>
</dbReference>
<feature type="transmembrane region" description="Helical" evidence="19">
    <location>
        <begin position="12"/>
        <end position="40"/>
    </location>
</feature>
<evidence type="ECO:0000256" key="9">
    <source>
        <dbReference type="ARBA" id="ARBA00022516"/>
    </source>
</evidence>
<evidence type="ECO:0000256" key="3">
    <source>
        <dbReference type="ARBA" id="ARBA00005119"/>
    </source>
</evidence>
<feature type="transmembrane region" description="Helical" evidence="19">
    <location>
        <begin position="125"/>
        <end position="145"/>
    </location>
</feature>
<keyword evidence="21" id="KW-1185">Reference proteome</keyword>
<evidence type="ECO:0000256" key="17">
    <source>
        <dbReference type="ARBA" id="ARBA00023264"/>
    </source>
</evidence>
<comment type="pathway">
    <text evidence="3 18">Phospholipid metabolism; CDP-diacylglycerol biosynthesis; CDP-diacylglycerol from sn-glycerol 3-phosphate: step 3/3.</text>
</comment>
<dbReference type="UniPathway" id="UPA00557">
    <property type="reaction ID" value="UER00614"/>
</dbReference>
<keyword evidence="16" id="KW-0594">Phospholipid biosynthesis</keyword>
<keyword evidence="15 19" id="KW-0472">Membrane</keyword>
<evidence type="ECO:0000313" key="21">
    <source>
        <dbReference type="Proteomes" id="UP000199411"/>
    </source>
</evidence>
<dbReference type="EC" id="2.7.7.41" evidence="6 18"/>
<accession>A0A1G6K1X4</accession>
<keyword evidence="10 18" id="KW-0808">Transferase</keyword>
<evidence type="ECO:0000256" key="1">
    <source>
        <dbReference type="ARBA" id="ARBA00001698"/>
    </source>
</evidence>
<dbReference type="RefSeq" id="WP_092128002.1">
    <property type="nucleotide sequence ID" value="NZ_FMYU01000003.1"/>
</dbReference>
<comment type="subcellular location">
    <subcellularLocation>
        <location evidence="2">Cell membrane</location>
        <topology evidence="2">Multi-pass membrane protein</topology>
    </subcellularLocation>
</comment>
<evidence type="ECO:0000256" key="2">
    <source>
        <dbReference type="ARBA" id="ARBA00004651"/>
    </source>
</evidence>
<evidence type="ECO:0000256" key="15">
    <source>
        <dbReference type="ARBA" id="ARBA00023136"/>
    </source>
</evidence>
<evidence type="ECO:0000256" key="14">
    <source>
        <dbReference type="ARBA" id="ARBA00023098"/>
    </source>
</evidence>
<sequence>MIKRIISAGLLIPLVLAIILYAPLWLIKLIILMVGLLSYFEWSNFTGLKERYLYFVLTAVFLSTVLFYFEYIFIVLMLIFLIHMIIGFKNIDKNRILTHYYLLGGILYVSLYTFFVNIVKLDNGRWLFLLVCVSIWVGDSFAYFCGKSFGKIKLAPNISPNKTYEGAICGVIFGTISSIMFAYFLNIDLKVAFGVGLVSNMAGIFGDLSESVVKRIYNKKDSSNIIPGHGGMLDRLDSLAFSAYLVYLMFLWKIF</sequence>
<evidence type="ECO:0000256" key="6">
    <source>
        <dbReference type="ARBA" id="ARBA00012487"/>
    </source>
</evidence>
<keyword evidence="12 18" id="KW-0548">Nucleotidyltransferase</keyword>
<reference evidence="21" key="1">
    <citation type="submission" date="2016-10" db="EMBL/GenBank/DDBJ databases">
        <authorList>
            <person name="Varghese N."/>
            <person name="Submissions S."/>
        </authorList>
    </citation>
    <scope>NUCLEOTIDE SEQUENCE [LARGE SCALE GENOMIC DNA]</scope>
    <source>
        <strain evidence="21">DSM 8415</strain>
    </source>
</reference>
<keyword evidence="8" id="KW-1003">Cell membrane</keyword>
<evidence type="ECO:0000313" key="20">
    <source>
        <dbReference type="EMBL" id="SDC24923.1"/>
    </source>
</evidence>
<dbReference type="AlphaFoldDB" id="A0A1G6K1X4"/>
<feature type="transmembrane region" description="Helical" evidence="19">
    <location>
        <begin position="52"/>
        <end position="85"/>
    </location>
</feature>
<comment type="similarity">
    <text evidence="5 18">Belongs to the CDS family.</text>
</comment>